<sequence length="109" mass="12570">MEEGGPGIMRKLQWDTNIRCYHLYCAMSYGKRFSAKFEMKLSKIGHVIFRDRILFSANASGNVVATLCQEQRIPQDCISKTRRRLPDYGSPIIEKNEASVFNDLHLPIF</sequence>
<reference evidence="1 2" key="1">
    <citation type="journal article" date="2013" name="Proc. Natl. Acad. Sci. U.S.A.">
        <title>The king cobra genome reveals dynamic gene evolution and adaptation in the snake venom system.</title>
        <authorList>
            <person name="Vonk F.J."/>
            <person name="Casewell N.R."/>
            <person name="Henkel C.V."/>
            <person name="Heimberg A.M."/>
            <person name="Jansen H.J."/>
            <person name="McCleary R.J."/>
            <person name="Kerkkamp H.M."/>
            <person name="Vos R.A."/>
            <person name="Guerreiro I."/>
            <person name="Calvete J.J."/>
            <person name="Wuster W."/>
            <person name="Woods A.E."/>
            <person name="Logan J.M."/>
            <person name="Harrison R.A."/>
            <person name="Castoe T.A."/>
            <person name="de Koning A.P."/>
            <person name="Pollock D.D."/>
            <person name="Yandell M."/>
            <person name="Calderon D."/>
            <person name="Renjifo C."/>
            <person name="Currier R.B."/>
            <person name="Salgado D."/>
            <person name="Pla D."/>
            <person name="Sanz L."/>
            <person name="Hyder A.S."/>
            <person name="Ribeiro J.M."/>
            <person name="Arntzen J.W."/>
            <person name="van den Thillart G.E."/>
            <person name="Boetzer M."/>
            <person name="Pirovano W."/>
            <person name="Dirks R.P."/>
            <person name="Spaink H.P."/>
            <person name="Duboule D."/>
            <person name="McGlinn E."/>
            <person name="Kini R.M."/>
            <person name="Richardson M.K."/>
        </authorList>
    </citation>
    <scope>NUCLEOTIDE SEQUENCE</scope>
    <source>
        <tissue evidence="1">Blood</tissue>
    </source>
</reference>
<comment type="caution">
    <text evidence="1">The sequence shown here is derived from an EMBL/GenBank/DDBJ whole genome shotgun (WGS) entry which is preliminary data.</text>
</comment>
<keyword evidence="2" id="KW-1185">Reference proteome</keyword>
<accession>V8P569</accession>
<protein>
    <submittedName>
        <fullName evidence="1">Uncharacterized protein</fullName>
    </submittedName>
</protein>
<dbReference type="EMBL" id="AZIM01000839">
    <property type="protein sequence ID" value="ETE69121.1"/>
    <property type="molecule type" value="Genomic_DNA"/>
</dbReference>
<name>V8P569_OPHHA</name>
<feature type="non-terminal residue" evidence="1">
    <location>
        <position position="1"/>
    </location>
</feature>
<evidence type="ECO:0000313" key="2">
    <source>
        <dbReference type="Proteomes" id="UP000018936"/>
    </source>
</evidence>
<organism evidence="1 2">
    <name type="scientific">Ophiophagus hannah</name>
    <name type="common">King cobra</name>
    <name type="synonym">Naja hannah</name>
    <dbReference type="NCBI Taxonomy" id="8665"/>
    <lineage>
        <taxon>Eukaryota</taxon>
        <taxon>Metazoa</taxon>
        <taxon>Chordata</taxon>
        <taxon>Craniata</taxon>
        <taxon>Vertebrata</taxon>
        <taxon>Euteleostomi</taxon>
        <taxon>Lepidosauria</taxon>
        <taxon>Squamata</taxon>
        <taxon>Bifurcata</taxon>
        <taxon>Unidentata</taxon>
        <taxon>Episquamata</taxon>
        <taxon>Toxicofera</taxon>
        <taxon>Serpentes</taxon>
        <taxon>Colubroidea</taxon>
        <taxon>Elapidae</taxon>
        <taxon>Elapinae</taxon>
        <taxon>Ophiophagus</taxon>
    </lineage>
</organism>
<dbReference type="AlphaFoldDB" id="V8P569"/>
<gene>
    <name evidence="1" type="ORF">L345_05077</name>
</gene>
<dbReference type="Proteomes" id="UP000018936">
    <property type="component" value="Unassembled WGS sequence"/>
</dbReference>
<proteinExistence type="predicted"/>
<evidence type="ECO:0000313" key="1">
    <source>
        <dbReference type="EMBL" id="ETE69121.1"/>
    </source>
</evidence>